<reference evidence="1" key="1">
    <citation type="submission" date="2024-06" db="EMBL/GenBank/DDBJ databases">
        <title>Mesorhizobium karijinii sp. nov., a symbiont of the iconic Swainsona formosa from arid Australia.</title>
        <authorList>
            <person name="Hill Y.J."/>
            <person name="Watkin E.L.J."/>
            <person name="O'Hara G.W."/>
            <person name="Terpolilli J."/>
            <person name="Tye M.L."/>
            <person name="Kohlmeier M.G."/>
        </authorList>
    </citation>
    <scope>NUCLEOTIDE SEQUENCE</scope>
    <source>
        <strain evidence="1">WSM2240</strain>
        <plasmid evidence="1">pMk2240A</plasmid>
    </source>
</reference>
<keyword evidence="1" id="KW-0808">Transferase</keyword>
<dbReference type="GO" id="GO:0008168">
    <property type="term" value="F:methyltransferase activity"/>
    <property type="evidence" value="ECO:0007669"/>
    <property type="project" value="UniProtKB-KW"/>
</dbReference>
<gene>
    <name evidence="1" type="ORF">ABVK50_32135</name>
</gene>
<protein>
    <submittedName>
        <fullName evidence="1">Class I SAM-dependent methyltransferase</fullName>
        <ecNumber evidence="1">2.1.-.-</ecNumber>
    </submittedName>
</protein>
<accession>A0AAU8CZC2</accession>
<dbReference type="AlphaFoldDB" id="A0AAU8CZC2"/>
<geneLocation type="plasmid" evidence="1">
    <name>pMk2240A</name>
</geneLocation>
<dbReference type="SUPFAM" id="SSF53335">
    <property type="entry name" value="S-adenosyl-L-methionine-dependent methyltransferases"/>
    <property type="match status" value="1"/>
</dbReference>
<organism evidence="1">
    <name type="scientific">Mesorhizobium sp. WSM2240</name>
    <dbReference type="NCBI Taxonomy" id="3228851"/>
    <lineage>
        <taxon>Bacteria</taxon>
        <taxon>Pseudomonadati</taxon>
        <taxon>Pseudomonadota</taxon>
        <taxon>Alphaproteobacteria</taxon>
        <taxon>Hyphomicrobiales</taxon>
        <taxon>Phyllobacteriaceae</taxon>
        <taxon>Mesorhizobium</taxon>
    </lineage>
</organism>
<evidence type="ECO:0000313" key="1">
    <source>
        <dbReference type="EMBL" id="XCG52149.1"/>
    </source>
</evidence>
<dbReference type="EC" id="2.1.-.-" evidence="1"/>
<proteinExistence type="predicted"/>
<dbReference type="GO" id="GO:0032259">
    <property type="term" value="P:methylation"/>
    <property type="evidence" value="ECO:0007669"/>
    <property type="project" value="UniProtKB-KW"/>
</dbReference>
<dbReference type="EMBL" id="CP159256">
    <property type="protein sequence ID" value="XCG52149.1"/>
    <property type="molecule type" value="Genomic_DNA"/>
</dbReference>
<sequence length="342" mass="38446">MMEDWIALAIRSSKEMAAASPVERGGADAEFVKRSYEEHWGRRIEGIRKKIAAGETVAHILANIRSQPHLVQANRVAEAITKNLLADFNETTSAGKPTSRLGACGSRFVAQPNFDPMSAIYQHALSADVIVELGAGPGWNLFNLSTYLGKAIQRKRLFGLEFSDAGLEIIKILAEHENLPIEAHFFDYRNPDLSMLPETGRLLIFSHHSLEQVEEISPLLHQKIATRPEPTKLIHCEPIGWQRFPELYKARVRQNDDLFKAMVVRRFDDLHAPHAVAMCAAINSWRAKYNRNAMDCVNKHVNAKRFVVREAIYDFTHVYNSNPVNPSTYLEIDVISPGAAVP</sequence>
<name>A0AAU8CZC2_9HYPH</name>
<dbReference type="InterPro" id="IPR029063">
    <property type="entry name" value="SAM-dependent_MTases_sf"/>
</dbReference>
<keyword evidence="1" id="KW-0614">Plasmid</keyword>
<keyword evidence="1" id="KW-0489">Methyltransferase</keyword>